<dbReference type="Proteomes" id="UP000654947">
    <property type="component" value="Unassembled WGS sequence"/>
</dbReference>
<organism evidence="2 3">
    <name type="scientific">Nocardiopsis kunsanensis</name>
    <dbReference type="NCBI Taxonomy" id="141693"/>
    <lineage>
        <taxon>Bacteria</taxon>
        <taxon>Bacillati</taxon>
        <taxon>Actinomycetota</taxon>
        <taxon>Actinomycetes</taxon>
        <taxon>Streptosporangiales</taxon>
        <taxon>Nocardiopsidaceae</taxon>
        <taxon>Nocardiopsis</taxon>
    </lineage>
</organism>
<evidence type="ECO:0008006" key="4">
    <source>
        <dbReference type="Google" id="ProtNLM"/>
    </source>
</evidence>
<evidence type="ECO:0000313" key="3">
    <source>
        <dbReference type="Proteomes" id="UP000654947"/>
    </source>
</evidence>
<dbReference type="EMBL" id="BMXL01000020">
    <property type="protein sequence ID" value="GHD31035.1"/>
    <property type="molecule type" value="Genomic_DNA"/>
</dbReference>
<sequence>MTALAAPAWARSMGTEDTDPGELSENPDVLAALDKRVTEINTGLNHVEQVKKYRVLGALWTTGSGELTPKLSLRRKVIEERYKDVIDALY</sequence>
<evidence type="ECO:0000313" key="2">
    <source>
        <dbReference type="EMBL" id="GHD31035.1"/>
    </source>
</evidence>
<feature type="region of interest" description="Disordered" evidence="1">
    <location>
        <begin position="1"/>
        <end position="23"/>
    </location>
</feature>
<dbReference type="Pfam" id="PF23562">
    <property type="entry name" value="AMP-binding_C_3"/>
    <property type="match status" value="1"/>
</dbReference>
<name>A0A919CKI9_9ACTN</name>
<dbReference type="RefSeq" id="WP_017574593.1">
    <property type="nucleotide sequence ID" value="NZ_BMXL01000020.1"/>
</dbReference>
<reference evidence="2 3" key="1">
    <citation type="journal article" date="2014" name="Int. J. Syst. Evol. Microbiol.">
        <title>Complete genome sequence of Corynebacterium casei LMG S-19264T (=DSM 44701T), isolated from a smear-ripened cheese.</title>
        <authorList>
            <consortium name="US DOE Joint Genome Institute (JGI-PGF)"/>
            <person name="Walter F."/>
            <person name="Albersmeier A."/>
            <person name="Kalinowski J."/>
            <person name="Ruckert C."/>
        </authorList>
    </citation>
    <scope>NUCLEOTIDE SEQUENCE [LARGE SCALE GENOMIC DNA]</scope>
    <source>
        <strain evidence="2 3">KCTC 19473</strain>
    </source>
</reference>
<evidence type="ECO:0000256" key="1">
    <source>
        <dbReference type="SAM" id="MobiDB-lite"/>
    </source>
</evidence>
<comment type="caution">
    <text evidence="2">The sequence shown here is derived from an EMBL/GenBank/DDBJ whole genome shotgun (WGS) entry which is preliminary data.</text>
</comment>
<accession>A0A919CKI9</accession>
<dbReference type="AlphaFoldDB" id="A0A919CKI9"/>
<keyword evidence="3" id="KW-1185">Reference proteome</keyword>
<gene>
    <name evidence="2" type="ORF">GCM10007147_33450</name>
</gene>
<protein>
    <recommendedName>
        <fullName evidence="4">Long-chain fatty acid--CoA ligase</fullName>
    </recommendedName>
</protein>
<proteinExistence type="predicted"/>